<proteinExistence type="predicted"/>
<accession>A0ABY7DWC3</accession>
<reference evidence="1" key="1">
    <citation type="submission" date="2022-11" db="EMBL/GenBank/DDBJ databases">
        <title>Centuries of genome instability and evolution in soft-shell clam transmissible cancer (bioRxiv).</title>
        <authorList>
            <person name="Hart S.F.M."/>
            <person name="Yonemitsu M.A."/>
            <person name="Giersch R.M."/>
            <person name="Beal B.F."/>
            <person name="Arriagada G."/>
            <person name="Davis B.W."/>
            <person name="Ostrander E.A."/>
            <person name="Goff S.P."/>
            <person name="Metzger M.J."/>
        </authorList>
    </citation>
    <scope>NUCLEOTIDE SEQUENCE</scope>
    <source>
        <strain evidence="1">MELC-2E11</strain>
        <tissue evidence="1">Siphon/mantle</tissue>
    </source>
</reference>
<sequence>MGHQILSVPEAFAWESTKAERYVAKFTLKFKYMYDTLIAYLHTDIDKEVLWAINAADKAPEPDGLLAQFMKTTKDVTLPRKYRDFAMKSGIFLSILLFLLVDYGLCSHDVYCATDNDCHYITQRPVIPTTIASFLYSIVRADGAIKSNVPTILNVGLPIQNAISTIVTAKTDI</sequence>
<dbReference type="Proteomes" id="UP001164746">
    <property type="component" value="Chromosome 4"/>
</dbReference>
<protein>
    <submittedName>
        <fullName evidence="1">Uncharacterized protein</fullName>
    </submittedName>
</protein>
<gene>
    <name evidence="1" type="ORF">MAR_008313</name>
</gene>
<name>A0ABY7DWC3_MYAAR</name>
<evidence type="ECO:0000313" key="1">
    <source>
        <dbReference type="EMBL" id="WAR01755.1"/>
    </source>
</evidence>
<keyword evidence="2" id="KW-1185">Reference proteome</keyword>
<organism evidence="1 2">
    <name type="scientific">Mya arenaria</name>
    <name type="common">Soft-shell clam</name>
    <dbReference type="NCBI Taxonomy" id="6604"/>
    <lineage>
        <taxon>Eukaryota</taxon>
        <taxon>Metazoa</taxon>
        <taxon>Spiralia</taxon>
        <taxon>Lophotrochozoa</taxon>
        <taxon>Mollusca</taxon>
        <taxon>Bivalvia</taxon>
        <taxon>Autobranchia</taxon>
        <taxon>Heteroconchia</taxon>
        <taxon>Euheterodonta</taxon>
        <taxon>Imparidentia</taxon>
        <taxon>Neoheterodontei</taxon>
        <taxon>Myida</taxon>
        <taxon>Myoidea</taxon>
        <taxon>Myidae</taxon>
        <taxon>Mya</taxon>
    </lineage>
</organism>
<evidence type="ECO:0000313" key="2">
    <source>
        <dbReference type="Proteomes" id="UP001164746"/>
    </source>
</evidence>
<dbReference type="EMBL" id="CP111015">
    <property type="protein sequence ID" value="WAR01755.1"/>
    <property type="molecule type" value="Genomic_DNA"/>
</dbReference>